<sequence length="479" mass="52503">MSTPTATPPATAFDDDDFKAVPKSDRPLSPKAPDRESRPAGHSRATASTDVAVAEPGSDTSRTPGPLHAVPHMSQDMLDAFGREMEAIRKKHMDDRGERDATYIRSIIKAQRRLEIGGRALLEFAWVPPFWVAGVAALSASKILDNMEIGHNVMHGQYDWMQDEELNGRTFEWDTACPADQWRHSHNYMHHTHTNIVGKDRDIGYGILRMSEDQPWEPYYLGNLGYVSALALLFEYGVAVHDLETEGIRAGDWSLKERLPMLRAIWDKVKGQAAKDYVLFPLLAGPGAPATLSANVTANIIRNLWTFSIIFCGHFPDGVEEFTEEETAEETRGGWYVRQLLGSANLTGGKLFHIMSGNLSFQIEHHLFPDVPAHRYAEISVDVKEACERYGLDYHAGPLPYQLFTVFRKIARLSVPTDAELQAYLDAPRGNRVVKAAAGAARTATVGAKGAAGVASSGARGAVGAVTGVVGGLRRTVTA</sequence>
<evidence type="ECO:0000259" key="2">
    <source>
        <dbReference type="Pfam" id="PF00487"/>
    </source>
</evidence>
<evidence type="ECO:0000313" key="3">
    <source>
        <dbReference type="EMBL" id="CAB4924848.1"/>
    </source>
</evidence>
<feature type="region of interest" description="Disordered" evidence="1">
    <location>
        <begin position="1"/>
        <end position="71"/>
    </location>
</feature>
<dbReference type="GO" id="GO:0016717">
    <property type="term" value="F:oxidoreductase activity, acting on paired donors, with oxidation of a pair of donors resulting in the reduction of molecular oxygen to two molecules of water"/>
    <property type="evidence" value="ECO:0007669"/>
    <property type="project" value="TreeGrafter"/>
</dbReference>
<feature type="compositionally biased region" description="Basic and acidic residues" evidence="1">
    <location>
        <begin position="18"/>
        <end position="39"/>
    </location>
</feature>
<name>A0A6J7I241_9ZZZZ</name>
<gene>
    <name evidence="3" type="ORF">UFOPK3564_02045</name>
</gene>
<feature type="domain" description="Fatty acid desaturase" evidence="2">
    <location>
        <begin position="130"/>
        <end position="396"/>
    </location>
</feature>
<dbReference type="EMBL" id="CAFBMK010000126">
    <property type="protein sequence ID" value="CAB4924848.1"/>
    <property type="molecule type" value="Genomic_DNA"/>
</dbReference>
<dbReference type="Pfam" id="PF00487">
    <property type="entry name" value="FA_desaturase"/>
    <property type="match status" value="1"/>
</dbReference>
<feature type="compositionally biased region" description="Low complexity" evidence="1">
    <location>
        <begin position="1"/>
        <end position="12"/>
    </location>
</feature>
<proteinExistence type="predicted"/>
<dbReference type="CDD" id="cd03506">
    <property type="entry name" value="Delta6-FADS-like"/>
    <property type="match status" value="1"/>
</dbReference>
<dbReference type="PANTHER" id="PTHR19353:SF19">
    <property type="entry name" value="DELTA(5) FATTY ACID DESATURASE C-RELATED"/>
    <property type="match status" value="1"/>
</dbReference>
<reference evidence="3" key="1">
    <citation type="submission" date="2020-05" db="EMBL/GenBank/DDBJ databases">
        <authorList>
            <person name="Chiriac C."/>
            <person name="Salcher M."/>
            <person name="Ghai R."/>
            <person name="Kavagutti S V."/>
        </authorList>
    </citation>
    <scope>NUCLEOTIDE SEQUENCE</scope>
</reference>
<organism evidence="3">
    <name type="scientific">freshwater metagenome</name>
    <dbReference type="NCBI Taxonomy" id="449393"/>
    <lineage>
        <taxon>unclassified sequences</taxon>
        <taxon>metagenomes</taxon>
        <taxon>ecological metagenomes</taxon>
    </lineage>
</organism>
<dbReference type="GO" id="GO:0008610">
    <property type="term" value="P:lipid biosynthetic process"/>
    <property type="evidence" value="ECO:0007669"/>
    <property type="project" value="UniProtKB-ARBA"/>
</dbReference>
<protein>
    <submittedName>
        <fullName evidence="3">Unannotated protein</fullName>
    </submittedName>
</protein>
<evidence type="ECO:0000256" key="1">
    <source>
        <dbReference type="SAM" id="MobiDB-lite"/>
    </source>
</evidence>
<dbReference type="AlphaFoldDB" id="A0A6J7I241"/>
<dbReference type="InterPro" id="IPR005804">
    <property type="entry name" value="FA_desaturase_dom"/>
</dbReference>
<dbReference type="InterPro" id="IPR012171">
    <property type="entry name" value="Fatty_acid_desaturase"/>
</dbReference>
<dbReference type="GO" id="GO:0016020">
    <property type="term" value="C:membrane"/>
    <property type="evidence" value="ECO:0007669"/>
    <property type="project" value="TreeGrafter"/>
</dbReference>
<accession>A0A6J7I241</accession>
<dbReference type="PANTHER" id="PTHR19353">
    <property type="entry name" value="FATTY ACID DESATURASE 2"/>
    <property type="match status" value="1"/>
</dbReference>